<feature type="transmembrane region" description="Helical" evidence="8">
    <location>
        <begin position="21"/>
        <end position="43"/>
    </location>
</feature>
<protein>
    <submittedName>
        <fullName evidence="11">ABC transporter permease</fullName>
    </submittedName>
</protein>
<reference evidence="11" key="1">
    <citation type="journal article" date="2014" name="Int. J. Syst. Evol. Microbiol.">
        <title>Complete genome sequence of Corynebacterium casei LMG S-19264T (=DSM 44701T), isolated from a smear-ripened cheese.</title>
        <authorList>
            <consortium name="US DOE Joint Genome Institute (JGI-PGF)"/>
            <person name="Walter F."/>
            <person name="Albersmeier A."/>
            <person name="Kalinowski J."/>
            <person name="Ruckert C."/>
        </authorList>
    </citation>
    <scope>NUCLEOTIDE SEQUENCE</scope>
    <source>
        <strain evidence="11">KCTC 42590</strain>
    </source>
</reference>
<evidence type="ECO:0000256" key="5">
    <source>
        <dbReference type="ARBA" id="ARBA00022989"/>
    </source>
</evidence>
<feature type="compositionally biased region" description="Polar residues" evidence="7">
    <location>
        <begin position="608"/>
        <end position="618"/>
    </location>
</feature>
<evidence type="ECO:0000256" key="3">
    <source>
        <dbReference type="ARBA" id="ARBA00022741"/>
    </source>
</evidence>
<proteinExistence type="predicted"/>
<dbReference type="SMART" id="SM00382">
    <property type="entry name" value="AAA"/>
    <property type="match status" value="1"/>
</dbReference>
<feature type="transmembrane region" description="Helical" evidence="8">
    <location>
        <begin position="125"/>
        <end position="145"/>
    </location>
</feature>
<dbReference type="SUPFAM" id="SSF52540">
    <property type="entry name" value="P-loop containing nucleoside triphosphate hydrolases"/>
    <property type="match status" value="1"/>
</dbReference>
<comment type="caution">
    <text evidence="11">The sequence shown here is derived from an EMBL/GenBank/DDBJ whole genome shotgun (WGS) entry which is preliminary data.</text>
</comment>
<keyword evidence="2 8" id="KW-0812">Transmembrane</keyword>
<reference evidence="11" key="2">
    <citation type="submission" date="2020-09" db="EMBL/GenBank/DDBJ databases">
        <authorList>
            <person name="Sun Q."/>
            <person name="Kim S."/>
        </authorList>
    </citation>
    <scope>NUCLEOTIDE SEQUENCE</scope>
    <source>
        <strain evidence="11">KCTC 42590</strain>
    </source>
</reference>
<sequence length="618" mass="66450">MYLIEDYKRIKAEFTASLKKVALYSLAASFSMLAMPAFLFQVYDRVLMSRSVETLVAMLIIALVILGGYGIFEAVRHAILARGAAKAESELMGELLAAELHRESDARLTTIQDVVTVRQTLTSPVFAAIFDLPMMPLFTIIVFLVHPVLGFLLVIAAIVLFSLTLYTNKKTAPIIQSMGEAATDANKTLENILKNHEVVRANGMYREVVDRWGQKHGRLLQEFSESHTTTQSYAATSKTVRQVIQIALIAAGAALVLADLATPGIIFATSIIGSRALAPMDALLGGWRQLRQGQNALKRLEARLEELSLPDNRTPLPAPKGRMVLERIIYTPQPGTPPIIRGVSATIEAGDRVAIIGPSGAGKSTLARILCGYLPPSAGKVTLDGQALMSWDPVMRGLYMGYMPQELSFFNGTIRENIARLRNDDPALAIDAAKIAGVHEFIVSLPKGYDTEISREGFWPSGGQAALICLARAYYGRPKVLILDEPNASLDTEGEKMFHQSLMRAGKLGMTVILVTHRPAPMPFMNKVMVMEAGQIRDYGPKEDVMNKTVSVAGPDGKIKPNAAASPKPATGAQGKPATKAGTAKAAPSASASKKAAKPATAKKEADTPSSTDEGAGS</sequence>
<dbReference type="GO" id="GO:0034040">
    <property type="term" value="F:ATPase-coupled lipid transmembrane transporter activity"/>
    <property type="evidence" value="ECO:0007669"/>
    <property type="project" value="TreeGrafter"/>
</dbReference>
<dbReference type="GO" id="GO:0030256">
    <property type="term" value="C:type I protein secretion system complex"/>
    <property type="evidence" value="ECO:0007669"/>
    <property type="project" value="InterPro"/>
</dbReference>
<gene>
    <name evidence="11" type="ORF">GCM10017044_11260</name>
</gene>
<dbReference type="Pfam" id="PF00664">
    <property type="entry name" value="ABC_membrane"/>
    <property type="match status" value="1"/>
</dbReference>
<feature type="domain" description="ABC transmembrane type-1" evidence="10">
    <location>
        <begin position="21"/>
        <end position="292"/>
    </location>
</feature>
<dbReference type="EMBL" id="BNCI01000001">
    <property type="protein sequence ID" value="GHF18485.1"/>
    <property type="molecule type" value="Genomic_DNA"/>
</dbReference>
<dbReference type="PANTHER" id="PTHR24221">
    <property type="entry name" value="ATP-BINDING CASSETTE SUB-FAMILY B"/>
    <property type="match status" value="1"/>
</dbReference>
<dbReference type="GO" id="GO:0140359">
    <property type="term" value="F:ABC-type transporter activity"/>
    <property type="evidence" value="ECO:0007669"/>
    <property type="project" value="InterPro"/>
</dbReference>
<evidence type="ECO:0000256" key="6">
    <source>
        <dbReference type="ARBA" id="ARBA00023136"/>
    </source>
</evidence>
<evidence type="ECO:0000256" key="4">
    <source>
        <dbReference type="ARBA" id="ARBA00022840"/>
    </source>
</evidence>
<feature type="transmembrane region" description="Helical" evidence="8">
    <location>
        <begin position="55"/>
        <end position="72"/>
    </location>
</feature>
<keyword evidence="6 8" id="KW-0472">Membrane</keyword>
<evidence type="ECO:0000259" key="9">
    <source>
        <dbReference type="PROSITE" id="PS50893"/>
    </source>
</evidence>
<evidence type="ECO:0000256" key="2">
    <source>
        <dbReference type="ARBA" id="ARBA00022692"/>
    </source>
</evidence>
<dbReference type="GO" id="GO:0030253">
    <property type="term" value="P:protein secretion by the type I secretion system"/>
    <property type="evidence" value="ECO:0007669"/>
    <property type="project" value="InterPro"/>
</dbReference>
<dbReference type="PANTHER" id="PTHR24221:SF248">
    <property type="entry name" value="ABC TRANSPORTER TRANSMEMBRANE REGION"/>
    <property type="match status" value="1"/>
</dbReference>
<dbReference type="Gene3D" id="3.40.50.300">
    <property type="entry name" value="P-loop containing nucleotide triphosphate hydrolases"/>
    <property type="match status" value="1"/>
</dbReference>
<dbReference type="InterPro" id="IPR036640">
    <property type="entry name" value="ABC1_TM_sf"/>
</dbReference>
<feature type="transmembrane region" description="Helical" evidence="8">
    <location>
        <begin position="151"/>
        <end position="168"/>
    </location>
</feature>
<evidence type="ECO:0000256" key="7">
    <source>
        <dbReference type="SAM" id="MobiDB-lite"/>
    </source>
</evidence>
<feature type="compositionally biased region" description="Low complexity" evidence="7">
    <location>
        <begin position="570"/>
        <end position="600"/>
    </location>
</feature>
<feature type="domain" description="ABC transporter" evidence="9">
    <location>
        <begin position="323"/>
        <end position="558"/>
    </location>
</feature>
<evidence type="ECO:0000259" key="10">
    <source>
        <dbReference type="PROSITE" id="PS50929"/>
    </source>
</evidence>
<evidence type="ECO:0000256" key="1">
    <source>
        <dbReference type="ARBA" id="ARBA00004651"/>
    </source>
</evidence>
<dbReference type="GO" id="GO:0005524">
    <property type="term" value="F:ATP binding"/>
    <property type="evidence" value="ECO:0007669"/>
    <property type="project" value="UniProtKB-KW"/>
</dbReference>
<dbReference type="Proteomes" id="UP000630923">
    <property type="component" value="Unassembled WGS sequence"/>
</dbReference>
<dbReference type="InterPro" id="IPR011527">
    <property type="entry name" value="ABC1_TM_dom"/>
</dbReference>
<keyword evidence="4" id="KW-0067">ATP-binding</keyword>
<organism evidence="11 12">
    <name type="scientific">Kordiimonas sediminis</name>
    <dbReference type="NCBI Taxonomy" id="1735581"/>
    <lineage>
        <taxon>Bacteria</taxon>
        <taxon>Pseudomonadati</taxon>
        <taxon>Pseudomonadota</taxon>
        <taxon>Alphaproteobacteria</taxon>
        <taxon>Kordiimonadales</taxon>
        <taxon>Kordiimonadaceae</taxon>
        <taxon>Kordiimonas</taxon>
    </lineage>
</organism>
<evidence type="ECO:0000313" key="12">
    <source>
        <dbReference type="Proteomes" id="UP000630923"/>
    </source>
</evidence>
<dbReference type="RefSeq" id="WP_191250678.1">
    <property type="nucleotide sequence ID" value="NZ_BNCI01000001.1"/>
</dbReference>
<feature type="transmembrane region" description="Helical" evidence="8">
    <location>
        <begin position="246"/>
        <end position="272"/>
    </location>
</feature>
<dbReference type="InterPro" id="IPR039421">
    <property type="entry name" value="Type_1_exporter"/>
</dbReference>
<dbReference type="NCBIfam" id="TIGR01842">
    <property type="entry name" value="type_I_sec_PrtD"/>
    <property type="match status" value="1"/>
</dbReference>
<keyword evidence="3" id="KW-0547">Nucleotide-binding</keyword>
<name>A0A919APW8_9PROT</name>
<dbReference type="AlphaFoldDB" id="A0A919APW8"/>
<dbReference type="Gene3D" id="1.20.1560.10">
    <property type="entry name" value="ABC transporter type 1, transmembrane domain"/>
    <property type="match status" value="1"/>
</dbReference>
<dbReference type="GO" id="GO:0005886">
    <property type="term" value="C:plasma membrane"/>
    <property type="evidence" value="ECO:0007669"/>
    <property type="project" value="UniProtKB-SubCell"/>
</dbReference>
<comment type="subcellular location">
    <subcellularLocation>
        <location evidence="1">Cell membrane</location>
        <topology evidence="1">Multi-pass membrane protein</topology>
    </subcellularLocation>
</comment>
<dbReference type="GO" id="GO:0016887">
    <property type="term" value="F:ATP hydrolysis activity"/>
    <property type="evidence" value="ECO:0007669"/>
    <property type="project" value="InterPro"/>
</dbReference>
<dbReference type="InterPro" id="IPR010128">
    <property type="entry name" value="ATPase_T1SS_PrtD-like"/>
</dbReference>
<evidence type="ECO:0000256" key="8">
    <source>
        <dbReference type="SAM" id="Phobius"/>
    </source>
</evidence>
<dbReference type="InterPro" id="IPR003439">
    <property type="entry name" value="ABC_transporter-like_ATP-bd"/>
</dbReference>
<dbReference type="PROSITE" id="PS50893">
    <property type="entry name" value="ABC_TRANSPORTER_2"/>
    <property type="match status" value="1"/>
</dbReference>
<evidence type="ECO:0000313" key="11">
    <source>
        <dbReference type="EMBL" id="GHF18485.1"/>
    </source>
</evidence>
<dbReference type="InterPro" id="IPR027417">
    <property type="entry name" value="P-loop_NTPase"/>
</dbReference>
<dbReference type="SUPFAM" id="SSF90123">
    <property type="entry name" value="ABC transporter transmembrane region"/>
    <property type="match status" value="1"/>
</dbReference>
<feature type="region of interest" description="Disordered" evidence="7">
    <location>
        <begin position="548"/>
        <end position="618"/>
    </location>
</feature>
<keyword evidence="12" id="KW-1185">Reference proteome</keyword>
<dbReference type="PROSITE" id="PS50929">
    <property type="entry name" value="ABC_TM1F"/>
    <property type="match status" value="1"/>
</dbReference>
<dbReference type="InterPro" id="IPR003593">
    <property type="entry name" value="AAA+_ATPase"/>
</dbReference>
<dbReference type="Pfam" id="PF00005">
    <property type="entry name" value="ABC_tran"/>
    <property type="match status" value="1"/>
</dbReference>
<accession>A0A919APW8</accession>
<keyword evidence="5 8" id="KW-1133">Transmembrane helix</keyword>